<dbReference type="GO" id="GO:0120545">
    <property type="term" value="F:nucleic acid conformation isomerase activity"/>
    <property type="evidence" value="ECO:0007669"/>
    <property type="project" value="UniProtKB-ARBA"/>
</dbReference>
<dbReference type="GO" id="GO:0003677">
    <property type="term" value="F:DNA binding"/>
    <property type="evidence" value="ECO:0007669"/>
    <property type="project" value="InterPro"/>
</dbReference>
<feature type="domain" description="Helicase C-terminal" evidence="3">
    <location>
        <begin position="238"/>
        <end position="403"/>
    </location>
</feature>
<keyword evidence="5" id="KW-1185">Reference proteome</keyword>
<dbReference type="SMART" id="SM00487">
    <property type="entry name" value="DEXDc"/>
    <property type="match status" value="1"/>
</dbReference>
<feature type="compositionally biased region" description="Acidic residues" evidence="1">
    <location>
        <begin position="592"/>
        <end position="605"/>
    </location>
</feature>
<accession>A0AAV3TC03</accession>
<dbReference type="GO" id="GO:0005829">
    <property type="term" value="C:cytosol"/>
    <property type="evidence" value="ECO:0007669"/>
    <property type="project" value="TreeGrafter"/>
</dbReference>
<dbReference type="PROSITE" id="PS51192">
    <property type="entry name" value="HELICASE_ATP_BIND_1"/>
    <property type="match status" value="1"/>
</dbReference>
<sequence length="1011" mass="112319">MGTFFADYIGDITFPDNQSGSSVKYRQCQKGAYWAIKAHKTTNSNSPATISLPTGGGKTAVMMLAAFEYGVNRALIIVPSDALRGQVVDRFDELKGLNEADAFSGDTDDLEVHSHEGRPTTEDDWESHTDADVVVSTPNSVSEVYANADEEPLVLPPDGFFDLLMVDEAHHTPAPGWREVLESFDNLPQLLFTATPFRREDQPLPGELIYHYPIEEARDDCIYHEVGLDTVIGSDQELIEEAAGTLRSLQESNNQATLLARTDEISKADELLNTYSNETALELRAVHSETENNRETLEQLRDGAIDGVVVVNKFTEGLDVANLQVAVFHEPPKSFPKMVQIIGRLARKPVDGAPATIIATEEAVQSESMSEAVRQLYRDDTGWADVADELISEYLSLQQTDSSGGAPPLDAVSPDNIRPYKTVTVYTLDDTVFEPFADDSDFDVGETDHSLGYVISTPDSVWGCITTTQESPTWGTDTILQSKTYNLHLYCSPDDSDLLFEYTSDSRRAKKIRGTLVRDQTAVSQIEGKRLSKAMQSLSAPKFRAAGMNNVLVPSGTQPEHKLLTGTDVQGAVYHSDARQYTHGHVFASFDSDTEAPDSDTDESESTSSTSNTRGISNTTGSIWSNSKGGLSTFQQWCVTLAEKLTADREPAIQHFGTLNQGDSVDILDSEPFSVVPFPALLTNKVEVQDPSTRDWNNVDLAIGLDGPVQTPTSSVEVCVSVEPVNSSIQCTYDIATNQWSGEITDYQFRLPDVRTHSSLPGDEFLRKYPPRFHVDANTAVMGGAKYAAETTLDEFDPSSLIMSFQPDWSDYIDEEAKEKPLWWEYGPNPDANLAAIWDITPTESVFSAMVEILTSEYGEEEYVLFCGDMGDEIADFIDFRKEEKQITFYHCKRSYSAGVRVNYFKDIYHQTLRSLRYTYKHELVDQISDEHNRSIGSHIIRGKDIFEDIRADFVPSEWDYTICGVHPGLKLNFDPEANNENVGRLLSECTEQVERYNVDFAMVGAGDSWK</sequence>
<organism evidence="4 5">
    <name type="scientific">Natronoarchaeum mannanilyticum</name>
    <dbReference type="NCBI Taxonomy" id="926360"/>
    <lineage>
        <taxon>Archaea</taxon>
        <taxon>Methanobacteriati</taxon>
        <taxon>Methanobacteriota</taxon>
        <taxon>Stenosarchaea group</taxon>
        <taxon>Halobacteria</taxon>
        <taxon>Halobacteriales</taxon>
        <taxon>Natronoarchaeaceae</taxon>
    </lineage>
</organism>
<evidence type="ECO:0000259" key="3">
    <source>
        <dbReference type="PROSITE" id="PS51194"/>
    </source>
</evidence>
<gene>
    <name evidence="4" type="ORF">GCM10009020_29370</name>
</gene>
<dbReference type="SUPFAM" id="SSF52540">
    <property type="entry name" value="P-loop containing nucleoside triphosphate hydrolases"/>
    <property type="match status" value="1"/>
</dbReference>
<dbReference type="InterPro" id="IPR001650">
    <property type="entry name" value="Helicase_C-like"/>
</dbReference>
<evidence type="ECO:0000259" key="2">
    <source>
        <dbReference type="PROSITE" id="PS51192"/>
    </source>
</evidence>
<dbReference type="PANTHER" id="PTHR47396:SF1">
    <property type="entry name" value="ATP-DEPENDENT HELICASE IRC3-RELATED"/>
    <property type="match status" value="1"/>
</dbReference>
<evidence type="ECO:0000313" key="4">
    <source>
        <dbReference type="EMBL" id="GAA0679051.1"/>
    </source>
</evidence>
<dbReference type="CDD" id="cd17926">
    <property type="entry name" value="DEXHc_RE"/>
    <property type="match status" value="1"/>
</dbReference>
<evidence type="ECO:0000313" key="5">
    <source>
        <dbReference type="Proteomes" id="UP001500420"/>
    </source>
</evidence>
<dbReference type="GO" id="GO:0005524">
    <property type="term" value="F:ATP binding"/>
    <property type="evidence" value="ECO:0007669"/>
    <property type="project" value="InterPro"/>
</dbReference>
<dbReference type="InterPro" id="IPR006935">
    <property type="entry name" value="Helicase/UvrB_N"/>
</dbReference>
<protein>
    <recommendedName>
        <fullName evidence="6">Superfamily II DNA or RNA helicase</fullName>
    </recommendedName>
</protein>
<dbReference type="Gene3D" id="3.40.50.300">
    <property type="entry name" value="P-loop containing nucleotide triphosphate hydrolases"/>
    <property type="match status" value="2"/>
</dbReference>
<dbReference type="PANTHER" id="PTHR47396">
    <property type="entry name" value="TYPE I RESTRICTION ENZYME ECOKI R PROTEIN"/>
    <property type="match status" value="1"/>
</dbReference>
<dbReference type="EMBL" id="BAAADV010000007">
    <property type="protein sequence ID" value="GAA0679051.1"/>
    <property type="molecule type" value="Genomic_DNA"/>
</dbReference>
<dbReference type="Pfam" id="PF04851">
    <property type="entry name" value="ResIII"/>
    <property type="match status" value="1"/>
</dbReference>
<name>A0AAV3TC03_9EURY</name>
<evidence type="ECO:0008006" key="6">
    <source>
        <dbReference type="Google" id="ProtNLM"/>
    </source>
</evidence>
<feature type="compositionally biased region" description="Basic and acidic residues" evidence="1">
    <location>
        <begin position="110"/>
        <end position="128"/>
    </location>
</feature>
<proteinExistence type="predicted"/>
<evidence type="ECO:0000256" key="1">
    <source>
        <dbReference type="SAM" id="MobiDB-lite"/>
    </source>
</evidence>
<reference evidence="4 5" key="1">
    <citation type="journal article" date="2019" name="Int. J. Syst. Evol. Microbiol.">
        <title>The Global Catalogue of Microorganisms (GCM) 10K type strain sequencing project: providing services to taxonomists for standard genome sequencing and annotation.</title>
        <authorList>
            <consortium name="The Broad Institute Genomics Platform"/>
            <consortium name="The Broad Institute Genome Sequencing Center for Infectious Disease"/>
            <person name="Wu L."/>
            <person name="Ma J."/>
        </authorList>
    </citation>
    <scope>NUCLEOTIDE SEQUENCE [LARGE SCALE GENOMIC DNA]</scope>
    <source>
        <strain evidence="4 5">JCM 16328</strain>
    </source>
</reference>
<dbReference type="Proteomes" id="UP001500420">
    <property type="component" value="Unassembled WGS sequence"/>
</dbReference>
<dbReference type="GO" id="GO:0016787">
    <property type="term" value="F:hydrolase activity"/>
    <property type="evidence" value="ECO:0007669"/>
    <property type="project" value="InterPro"/>
</dbReference>
<dbReference type="InterPro" id="IPR014001">
    <property type="entry name" value="Helicase_ATP-bd"/>
</dbReference>
<dbReference type="InterPro" id="IPR050742">
    <property type="entry name" value="Helicase_Restrict-Modif_Enz"/>
</dbReference>
<feature type="region of interest" description="Disordered" evidence="1">
    <location>
        <begin position="102"/>
        <end position="128"/>
    </location>
</feature>
<dbReference type="AlphaFoldDB" id="A0AAV3TC03"/>
<dbReference type="Pfam" id="PF00271">
    <property type="entry name" value="Helicase_C"/>
    <property type="match status" value="1"/>
</dbReference>
<dbReference type="SMART" id="SM00490">
    <property type="entry name" value="HELICc"/>
    <property type="match status" value="1"/>
</dbReference>
<dbReference type="GO" id="GO:0140097">
    <property type="term" value="F:catalytic activity, acting on DNA"/>
    <property type="evidence" value="ECO:0007669"/>
    <property type="project" value="UniProtKB-ARBA"/>
</dbReference>
<dbReference type="RefSeq" id="WP_343774809.1">
    <property type="nucleotide sequence ID" value="NZ_BAAADV010000007.1"/>
</dbReference>
<comment type="caution">
    <text evidence="4">The sequence shown here is derived from an EMBL/GenBank/DDBJ whole genome shotgun (WGS) entry which is preliminary data.</text>
</comment>
<feature type="region of interest" description="Disordered" evidence="1">
    <location>
        <begin position="590"/>
        <end position="622"/>
    </location>
</feature>
<dbReference type="PROSITE" id="PS51194">
    <property type="entry name" value="HELICASE_CTER"/>
    <property type="match status" value="1"/>
</dbReference>
<dbReference type="InterPro" id="IPR027417">
    <property type="entry name" value="P-loop_NTPase"/>
</dbReference>
<feature type="domain" description="Helicase ATP-binding" evidence="2">
    <location>
        <begin position="39"/>
        <end position="214"/>
    </location>
</feature>